<feature type="compositionally biased region" description="Low complexity" evidence="2">
    <location>
        <begin position="351"/>
        <end position="365"/>
    </location>
</feature>
<dbReference type="PANTHER" id="PTHR47787">
    <property type="entry name" value="CENTROMERE-BINDING PROTEIN 1"/>
    <property type="match status" value="1"/>
</dbReference>
<proteinExistence type="predicted"/>
<dbReference type="PANTHER" id="PTHR47787:SF1">
    <property type="entry name" value="CENTROMERE-BINDING PROTEIN 1"/>
    <property type="match status" value="1"/>
</dbReference>
<name>A0A316U792_9BASI</name>
<dbReference type="GO" id="GO:0003700">
    <property type="term" value="F:DNA-binding transcription factor activity"/>
    <property type="evidence" value="ECO:0007669"/>
    <property type="project" value="TreeGrafter"/>
</dbReference>
<feature type="compositionally biased region" description="Basic and acidic residues" evidence="2">
    <location>
        <begin position="136"/>
        <end position="157"/>
    </location>
</feature>
<organism evidence="4 5">
    <name type="scientific">Pseudomicrostroma glucosiphilum</name>
    <dbReference type="NCBI Taxonomy" id="1684307"/>
    <lineage>
        <taxon>Eukaryota</taxon>
        <taxon>Fungi</taxon>
        <taxon>Dikarya</taxon>
        <taxon>Basidiomycota</taxon>
        <taxon>Ustilaginomycotina</taxon>
        <taxon>Exobasidiomycetes</taxon>
        <taxon>Microstromatales</taxon>
        <taxon>Microstromatales incertae sedis</taxon>
        <taxon>Pseudomicrostroma</taxon>
    </lineage>
</organism>
<accession>A0A316U792</accession>
<dbReference type="GO" id="GO:0046983">
    <property type="term" value="F:protein dimerization activity"/>
    <property type="evidence" value="ECO:0007669"/>
    <property type="project" value="InterPro"/>
</dbReference>
<feature type="region of interest" description="Disordered" evidence="2">
    <location>
        <begin position="307"/>
        <end position="375"/>
    </location>
</feature>
<dbReference type="SUPFAM" id="SSF47459">
    <property type="entry name" value="HLH, helix-loop-helix DNA-binding domain"/>
    <property type="match status" value="1"/>
</dbReference>
<dbReference type="OrthoDB" id="71302at2759"/>
<evidence type="ECO:0000256" key="1">
    <source>
        <dbReference type="SAM" id="Coils"/>
    </source>
</evidence>
<feature type="compositionally biased region" description="Basic and acidic residues" evidence="2">
    <location>
        <begin position="482"/>
        <end position="493"/>
    </location>
</feature>
<feature type="region of interest" description="Disordered" evidence="2">
    <location>
        <begin position="427"/>
        <end position="493"/>
    </location>
</feature>
<sequence>MSRAMPALTPNVTTEEEQRSMYEQARQVFARMPHLPNHDAAAHALDRYSSRSTENGAGVDSASGEAQGEGADPTHTTSMILAEHQGGQSSQSMRHPSSNDRQQQYLPHHHKVATAAAITAMDDLSAHGHDGDVAALSERTRGYGSPERRSIRSHTDELGDEDNAHASGSSGRARSRKGKAAAVGGPETPETERQRKDLHKEVERKRRAGINSAIGELQSLVPDCNDKGVNKGDIILRAAAYIRELKNSEASNIEKWTLEKLLMDQALHDGQVQLEATRAEVERLREALGKEAESIPGTEEIVRDWGSHNHHSSTAEQHQSQRDAGQSPEVEHEEQQAPPVTLKAHGDGGNASSSTSDTITTAAIAPREGNSSAEDEAVRTAMIDNVDAVRLAAAVATVGPMGGGTGIAQTHLPSATDEEPLRTQVSPLIGERERVSSGSEEGNIFEESESNALEHTLGQLTGKRDHDDESVGQNAKVQKLTHLRDGEETKPGA</sequence>
<feature type="compositionally biased region" description="Basic and acidic residues" evidence="2">
    <location>
        <begin position="190"/>
        <end position="204"/>
    </location>
</feature>
<dbReference type="RefSeq" id="XP_025348276.1">
    <property type="nucleotide sequence ID" value="XM_025489589.1"/>
</dbReference>
<dbReference type="Pfam" id="PF00010">
    <property type="entry name" value="HLH"/>
    <property type="match status" value="1"/>
</dbReference>
<feature type="compositionally biased region" description="Polar residues" evidence="2">
    <location>
        <begin position="312"/>
        <end position="324"/>
    </location>
</feature>
<dbReference type="GeneID" id="37011323"/>
<feature type="compositionally biased region" description="Polar residues" evidence="2">
    <location>
        <begin position="86"/>
        <end position="104"/>
    </location>
</feature>
<dbReference type="Gene3D" id="4.10.280.10">
    <property type="entry name" value="Helix-loop-helix DNA-binding domain"/>
    <property type="match status" value="1"/>
</dbReference>
<dbReference type="EMBL" id="KZ819326">
    <property type="protein sequence ID" value="PWN21116.1"/>
    <property type="molecule type" value="Genomic_DNA"/>
</dbReference>
<keyword evidence="5" id="KW-1185">Reference proteome</keyword>
<dbReference type="InterPro" id="IPR011598">
    <property type="entry name" value="bHLH_dom"/>
</dbReference>
<evidence type="ECO:0000313" key="4">
    <source>
        <dbReference type="EMBL" id="PWN21116.1"/>
    </source>
</evidence>
<feature type="domain" description="BHLH" evidence="3">
    <location>
        <begin position="194"/>
        <end position="245"/>
    </location>
</feature>
<dbReference type="STRING" id="1684307.A0A316U792"/>
<evidence type="ECO:0000313" key="5">
    <source>
        <dbReference type="Proteomes" id="UP000245942"/>
    </source>
</evidence>
<dbReference type="AlphaFoldDB" id="A0A316U792"/>
<dbReference type="GO" id="GO:0005634">
    <property type="term" value="C:nucleus"/>
    <property type="evidence" value="ECO:0007669"/>
    <property type="project" value="TreeGrafter"/>
</dbReference>
<feature type="coiled-coil region" evidence="1">
    <location>
        <begin position="267"/>
        <end position="294"/>
    </location>
</feature>
<dbReference type="PROSITE" id="PS50888">
    <property type="entry name" value="BHLH"/>
    <property type="match status" value="1"/>
</dbReference>
<feature type="region of interest" description="Disordered" evidence="2">
    <location>
        <begin position="136"/>
        <end position="207"/>
    </location>
</feature>
<evidence type="ECO:0000259" key="3">
    <source>
        <dbReference type="PROSITE" id="PS50888"/>
    </source>
</evidence>
<evidence type="ECO:0000256" key="2">
    <source>
        <dbReference type="SAM" id="MobiDB-lite"/>
    </source>
</evidence>
<protein>
    <recommendedName>
        <fullName evidence="3">BHLH domain-containing protein</fullName>
    </recommendedName>
</protein>
<dbReference type="SMART" id="SM00353">
    <property type="entry name" value="HLH"/>
    <property type="match status" value="1"/>
</dbReference>
<feature type="region of interest" description="Disordered" evidence="2">
    <location>
        <begin position="1"/>
        <end position="22"/>
    </location>
</feature>
<reference evidence="4 5" key="1">
    <citation type="journal article" date="2018" name="Mol. Biol. Evol.">
        <title>Broad Genomic Sampling Reveals a Smut Pathogenic Ancestry of the Fungal Clade Ustilaginomycotina.</title>
        <authorList>
            <person name="Kijpornyongpan T."/>
            <person name="Mondo S.J."/>
            <person name="Barry K."/>
            <person name="Sandor L."/>
            <person name="Lee J."/>
            <person name="Lipzen A."/>
            <person name="Pangilinan J."/>
            <person name="LaButti K."/>
            <person name="Hainaut M."/>
            <person name="Henrissat B."/>
            <person name="Grigoriev I.V."/>
            <person name="Spatafora J.W."/>
            <person name="Aime M.C."/>
        </authorList>
    </citation>
    <scope>NUCLEOTIDE SEQUENCE [LARGE SCALE GENOMIC DNA]</scope>
    <source>
        <strain evidence="4 5">MCA 4718</strain>
    </source>
</reference>
<dbReference type="InterPro" id="IPR036638">
    <property type="entry name" value="HLH_DNA-bd_sf"/>
</dbReference>
<dbReference type="Proteomes" id="UP000245942">
    <property type="component" value="Unassembled WGS sequence"/>
</dbReference>
<feature type="region of interest" description="Disordered" evidence="2">
    <location>
        <begin position="48"/>
        <end position="104"/>
    </location>
</feature>
<keyword evidence="1" id="KW-0175">Coiled coil</keyword>
<gene>
    <name evidence="4" type="ORF">BCV69DRAFT_186633</name>
</gene>